<evidence type="ECO:0000313" key="2">
    <source>
        <dbReference type="EMBL" id="KGJ94168.1"/>
    </source>
</evidence>
<sequence precursor="true">MLIFHIIAGILVLIFGSMALIASKGLRLHKLAGNIFFISMVVLSLTTIYLEIQFDDFPIMGIFSLYFASTSWLTVKRQARTTGAFEVCAFLCIAMMSITFYKWGWDIVYNGKVLEGTLPLAMYFILGSFAAFAAILDLNMILRGGLVGAHRIARHLWRMCIALLLATMSFLSQDIFPEFIQNTGLLWSPIILLLLIIFFWLCRLPFSQWRKFRSA</sequence>
<dbReference type="OrthoDB" id="5653727at2"/>
<feature type="transmembrane region" description="Helical" evidence="1">
    <location>
        <begin position="156"/>
        <end position="173"/>
    </location>
</feature>
<dbReference type="RefSeq" id="WP_033092877.1">
    <property type="nucleotide sequence ID" value="NZ_JQED01000007.1"/>
</dbReference>
<keyword evidence="1" id="KW-1133">Transmembrane helix</keyword>
<keyword evidence="1" id="KW-0472">Membrane</keyword>
<comment type="caution">
    <text evidence="2">The sequence shown here is derived from an EMBL/GenBank/DDBJ whole genome shotgun (WGS) entry which is preliminary data.</text>
</comment>
<accession>A0A099KX05</accession>
<dbReference type="AlphaFoldDB" id="A0A099KX05"/>
<proteinExistence type="predicted"/>
<organism evidence="2 3">
    <name type="scientific">Colwellia psychrerythraea</name>
    <name type="common">Vibrio psychroerythus</name>
    <dbReference type="NCBI Taxonomy" id="28229"/>
    <lineage>
        <taxon>Bacteria</taxon>
        <taxon>Pseudomonadati</taxon>
        <taxon>Pseudomonadota</taxon>
        <taxon>Gammaproteobacteria</taxon>
        <taxon>Alteromonadales</taxon>
        <taxon>Colwelliaceae</taxon>
        <taxon>Colwellia</taxon>
    </lineage>
</organism>
<dbReference type="PATRIC" id="fig|28229.4.peg.1126"/>
<feature type="transmembrane region" description="Helical" evidence="1">
    <location>
        <begin position="87"/>
        <end position="105"/>
    </location>
</feature>
<feature type="transmembrane region" description="Helical" evidence="1">
    <location>
        <begin position="185"/>
        <end position="206"/>
    </location>
</feature>
<dbReference type="Proteomes" id="UP000029843">
    <property type="component" value="Unassembled WGS sequence"/>
</dbReference>
<reference evidence="2 3" key="1">
    <citation type="submission" date="2014-08" db="EMBL/GenBank/DDBJ databases">
        <title>Genomic and Phenotypic Diversity of Colwellia psychrerythraea strains from Disparate Marine Basins.</title>
        <authorList>
            <person name="Techtmann S.M."/>
            <person name="Stelling S.C."/>
            <person name="Utturkar S.M."/>
            <person name="Alshibli N."/>
            <person name="Harris A."/>
            <person name="Brown S.D."/>
            <person name="Hazen T.C."/>
        </authorList>
    </citation>
    <scope>NUCLEOTIDE SEQUENCE [LARGE SCALE GENOMIC DNA]</scope>
    <source>
        <strain evidence="2 3">ND2E</strain>
    </source>
</reference>
<evidence type="ECO:0000256" key="1">
    <source>
        <dbReference type="SAM" id="Phobius"/>
    </source>
</evidence>
<dbReference type="EMBL" id="JQED01000007">
    <property type="protein sequence ID" value="KGJ94168.1"/>
    <property type="molecule type" value="Genomic_DNA"/>
</dbReference>
<name>A0A099KX05_COLPS</name>
<feature type="transmembrane region" description="Helical" evidence="1">
    <location>
        <begin position="6"/>
        <end position="23"/>
    </location>
</feature>
<evidence type="ECO:0000313" key="3">
    <source>
        <dbReference type="Proteomes" id="UP000029843"/>
    </source>
</evidence>
<keyword evidence="1" id="KW-0812">Transmembrane</keyword>
<feature type="transmembrane region" description="Helical" evidence="1">
    <location>
        <begin position="58"/>
        <end position="75"/>
    </location>
</feature>
<evidence type="ECO:0008006" key="4">
    <source>
        <dbReference type="Google" id="ProtNLM"/>
    </source>
</evidence>
<protein>
    <recommendedName>
        <fullName evidence="4">DUF2306 domain-containing protein</fullName>
    </recommendedName>
</protein>
<feature type="transmembrane region" description="Helical" evidence="1">
    <location>
        <begin position="117"/>
        <end position="136"/>
    </location>
</feature>
<feature type="transmembrane region" description="Helical" evidence="1">
    <location>
        <begin position="35"/>
        <end position="52"/>
    </location>
</feature>
<gene>
    <name evidence="2" type="ORF">ND2E_2101</name>
</gene>